<dbReference type="eggNOG" id="COG0477">
    <property type="taxonomic scope" value="Bacteria"/>
</dbReference>
<evidence type="ECO:0000313" key="10">
    <source>
        <dbReference type="Proteomes" id="UP000005087"/>
    </source>
</evidence>
<dbReference type="CDD" id="cd17321">
    <property type="entry name" value="MFS_MMR_MDR_like"/>
    <property type="match status" value="1"/>
</dbReference>
<accession>I1D7R5</accession>
<comment type="subcellular location">
    <subcellularLocation>
        <location evidence="1">Cell membrane</location>
        <topology evidence="1">Multi-pass membrane protein</topology>
    </subcellularLocation>
</comment>
<feature type="transmembrane region" description="Helical" evidence="7">
    <location>
        <begin position="12"/>
        <end position="29"/>
    </location>
</feature>
<evidence type="ECO:0000256" key="6">
    <source>
        <dbReference type="ARBA" id="ARBA00023136"/>
    </source>
</evidence>
<keyword evidence="5 7" id="KW-1133">Transmembrane helix</keyword>
<evidence type="ECO:0000256" key="2">
    <source>
        <dbReference type="ARBA" id="ARBA00022448"/>
    </source>
</evidence>
<feature type="domain" description="Major facilitator superfamily (MFS) profile" evidence="8">
    <location>
        <begin position="16"/>
        <end position="469"/>
    </location>
</feature>
<dbReference type="Gene3D" id="1.20.1720.10">
    <property type="entry name" value="Multidrug resistance protein D"/>
    <property type="match status" value="1"/>
</dbReference>
<feature type="transmembrane region" description="Helical" evidence="7">
    <location>
        <begin position="367"/>
        <end position="388"/>
    </location>
</feature>
<dbReference type="OrthoDB" id="9807274at2"/>
<dbReference type="Pfam" id="PF07690">
    <property type="entry name" value="MFS_1"/>
    <property type="match status" value="1"/>
</dbReference>
<evidence type="ECO:0000256" key="4">
    <source>
        <dbReference type="ARBA" id="ARBA00022692"/>
    </source>
</evidence>
<feature type="transmembrane region" description="Helical" evidence="7">
    <location>
        <begin position="82"/>
        <end position="101"/>
    </location>
</feature>
<keyword evidence="3" id="KW-1003">Cell membrane</keyword>
<organism evidence="9 10">
    <name type="scientific">Saccharomonospora glauca K62</name>
    <dbReference type="NCBI Taxonomy" id="928724"/>
    <lineage>
        <taxon>Bacteria</taxon>
        <taxon>Bacillati</taxon>
        <taxon>Actinomycetota</taxon>
        <taxon>Actinomycetes</taxon>
        <taxon>Pseudonocardiales</taxon>
        <taxon>Pseudonocardiaceae</taxon>
        <taxon>Saccharomonospora</taxon>
    </lineage>
</organism>
<dbReference type="Proteomes" id="UP000005087">
    <property type="component" value="Chromosome"/>
</dbReference>
<dbReference type="SUPFAM" id="SSF103473">
    <property type="entry name" value="MFS general substrate transporter"/>
    <property type="match status" value="1"/>
</dbReference>
<dbReference type="PANTHER" id="PTHR42718">
    <property type="entry name" value="MAJOR FACILITATOR SUPERFAMILY MULTIDRUG TRANSPORTER MFSC"/>
    <property type="match status" value="1"/>
</dbReference>
<keyword evidence="2" id="KW-0813">Transport</keyword>
<dbReference type="NCBIfam" id="TIGR00711">
    <property type="entry name" value="efflux_EmrB"/>
    <property type="match status" value="1"/>
</dbReference>
<feature type="transmembrane region" description="Helical" evidence="7">
    <location>
        <begin position="203"/>
        <end position="223"/>
    </location>
</feature>
<feature type="transmembrane region" description="Helical" evidence="7">
    <location>
        <begin position="144"/>
        <end position="163"/>
    </location>
</feature>
<dbReference type="InterPro" id="IPR036259">
    <property type="entry name" value="MFS_trans_sf"/>
</dbReference>
<dbReference type="GO" id="GO:0005886">
    <property type="term" value="C:plasma membrane"/>
    <property type="evidence" value="ECO:0007669"/>
    <property type="project" value="UniProtKB-SubCell"/>
</dbReference>
<sequence length="478" mass="49571">MEPSTIALPSRTRWLALVVLCAGALMAIVDETIVAVSLPVIQSDLGFTQAGASWITGAYLVAFAGLLLLAGRLGDLVGRRRVFLVGLAGFTVSSALCGLAPNPVVLVAARFVQGIGGAAMTAVLLGMIVTLFTEPGERARAIGAFSFVQASGGTLGALIGGLVTEALSWHWIFYLNVPLGVLAFLLALRVLPGDEAPHTRQRLDVPGAVLATGGLATLIYAITGLERTGWEEACAFGVVAAALLGGLVLRQRKTDAPLLPLRLLRSRRLVGANVVLLLLVAAMFGFMFLTMLTVQRVFSFDTRQAGLAMAPVSVAIAVLSLIVTPRLNTRFGERLVLPVGLTVIAVGFALLATLPPDASYVPHLLPALMLLGTGFGLAMPSLMSLGMAEATPRDSGVASGLFNTTQQVGGALGLSTLLVVATAHADARLAEGTPEPLALLDGYRLSFGIGVGLVLTACAMTLVLLSRRGPGTERPARS</sequence>
<evidence type="ECO:0000256" key="3">
    <source>
        <dbReference type="ARBA" id="ARBA00022475"/>
    </source>
</evidence>
<dbReference type="EMBL" id="CM001484">
    <property type="protein sequence ID" value="EIF00990.1"/>
    <property type="molecule type" value="Genomic_DNA"/>
</dbReference>
<dbReference type="STRING" id="928724.SacglDRAFT_04159"/>
<proteinExistence type="predicted"/>
<dbReference type="InterPro" id="IPR020846">
    <property type="entry name" value="MFS_dom"/>
</dbReference>
<protein>
    <submittedName>
        <fullName evidence="9">Drug resistance transporter, EmrB/QacA subfamily</fullName>
    </submittedName>
</protein>
<evidence type="ECO:0000256" key="5">
    <source>
        <dbReference type="ARBA" id="ARBA00022989"/>
    </source>
</evidence>
<feature type="transmembrane region" description="Helical" evidence="7">
    <location>
        <begin position="49"/>
        <end position="70"/>
    </location>
</feature>
<feature type="transmembrane region" description="Helical" evidence="7">
    <location>
        <begin position="270"/>
        <end position="292"/>
    </location>
</feature>
<gene>
    <name evidence="9" type="ORF">SacglDRAFT_04159</name>
</gene>
<dbReference type="AlphaFoldDB" id="I1D7R5"/>
<feature type="transmembrane region" description="Helical" evidence="7">
    <location>
        <begin position="304"/>
        <end position="323"/>
    </location>
</feature>
<feature type="transmembrane region" description="Helical" evidence="7">
    <location>
        <begin position="335"/>
        <end position="355"/>
    </location>
</feature>
<keyword evidence="6 7" id="KW-0472">Membrane</keyword>
<reference evidence="9 10" key="1">
    <citation type="submission" date="2011-09" db="EMBL/GenBank/DDBJ databases">
        <authorList>
            <consortium name="US DOE Joint Genome Institute (JGI-PGF)"/>
            <person name="Lucas S."/>
            <person name="Han J."/>
            <person name="Lapidus A."/>
            <person name="Cheng J.-F."/>
            <person name="Goodwin L."/>
            <person name="Pitluck S."/>
            <person name="Peters L."/>
            <person name="Land M.L."/>
            <person name="Hauser L."/>
            <person name="Brambilla E."/>
            <person name="Klenk H.-P."/>
            <person name="Woyke T.J."/>
        </authorList>
    </citation>
    <scope>NUCLEOTIDE SEQUENCE [LARGE SCALE GENOMIC DNA]</scope>
    <source>
        <strain evidence="9 10">K62</strain>
    </source>
</reference>
<dbReference type="PROSITE" id="PS50850">
    <property type="entry name" value="MFS"/>
    <property type="match status" value="1"/>
</dbReference>
<feature type="transmembrane region" description="Helical" evidence="7">
    <location>
        <begin position="169"/>
        <end position="191"/>
    </location>
</feature>
<evidence type="ECO:0000256" key="1">
    <source>
        <dbReference type="ARBA" id="ARBA00004651"/>
    </source>
</evidence>
<reference evidence="10" key="2">
    <citation type="submission" date="2012-01" db="EMBL/GenBank/DDBJ databases">
        <title>Noncontiguous Finished sequence of chromosome of Saccharomonospora glauca K62.</title>
        <authorList>
            <consortium name="US DOE Joint Genome Institute"/>
            <person name="Lucas S."/>
            <person name="Han J."/>
            <person name="Lapidus A."/>
            <person name="Cheng J.-F."/>
            <person name="Goodwin L."/>
            <person name="Pitluck S."/>
            <person name="Peters L."/>
            <person name="Mikhailova N."/>
            <person name="Held B."/>
            <person name="Detter J.C."/>
            <person name="Han C."/>
            <person name="Tapia R."/>
            <person name="Land M."/>
            <person name="Hauser L."/>
            <person name="Kyrpides N."/>
            <person name="Ivanova N."/>
            <person name="Pagani I."/>
            <person name="Brambilla E.-M."/>
            <person name="Klenk H.-P."/>
            <person name="Woyke T."/>
        </authorList>
    </citation>
    <scope>NUCLEOTIDE SEQUENCE [LARGE SCALE GENOMIC DNA]</scope>
    <source>
        <strain evidence="10">K62</strain>
    </source>
</reference>
<dbReference type="PANTHER" id="PTHR42718:SF46">
    <property type="entry name" value="BLR6921 PROTEIN"/>
    <property type="match status" value="1"/>
</dbReference>
<keyword evidence="10" id="KW-1185">Reference proteome</keyword>
<feature type="transmembrane region" description="Helical" evidence="7">
    <location>
        <begin position="408"/>
        <end position="425"/>
    </location>
</feature>
<feature type="transmembrane region" description="Helical" evidence="7">
    <location>
        <begin position="229"/>
        <end position="249"/>
    </location>
</feature>
<dbReference type="InterPro" id="IPR011701">
    <property type="entry name" value="MFS"/>
</dbReference>
<name>I1D7R5_9PSEU</name>
<feature type="transmembrane region" description="Helical" evidence="7">
    <location>
        <begin position="107"/>
        <end position="132"/>
    </location>
</feature>
<dbReference type="RefSeq" id="WP_005466850.1">
    <property type="nucleotide sequence ID" value="NZ_CM001484.1"/>
</dbReference>
<dbReference type="InterPro" id="IPR004638">
    <property type="entry name" value="EmrB-like"/>
</dbReference>
<feature type="transmembrane region" description="Helical" evidence="7">
    <location>
        <begin position="445"/>
        <end position="465"/>
    </location>
</feature>
<dbReference type="HOGENOM" id="CLU_000960_28_2_11"/>
<evidence type="ECO:0000313" key="9">
    <source>
        <dbReference type="EMBL" id="EIF00990.1"/>
    </source>
</evidence>
<evidence type="ECO:0000259" key="8">
    <source>
        <dbReference type="PROSITE" id="PS50850"/>
    </source>
</evidence>
<dbReference type="Gene3D" id="1.20.1250.20">
    <property type="entry name" value="MFS general substrate transporter like domains"/>
    <property type="match status" value="1"/>
</dbReference>
<keyword evidence="4 7" id="KW-0812">Transmembrane</keyword>
<dbReference type="PRINTS" id="PR01036">
    <property type="entry name" value="TCRTETB"/>
</dbReference>
<dbReference type="GO" id="GO:0022857">
    <property type="term" value="F:transmembrane transporter activity"/>
    <property type="evidence" value="ECO:0007669"/>
    <property type="project" value="InterPro"/>
</dbReference>
<evidence type="ECO:0000256" key="7">
    <source>
        <dbReference type="SAM" id="Phobius"/>
    </source>
</evidence>